<proteinExistence type="predicted"/>
<name>A0A2X0QVP5_9PROT</name>
<dbReference type="AlphaFoldDB" id="A0A2X0QVP5"/>
<accession>A0A2X0QVP5</accession>
<protein>
    <submittedName>
        <fullName evidence="1">Uncharacterized protein</fullName>
    </submittedName>
</protein>
<dbReference type="EMBL" id="LS423452">
    <property type="protein sequence ID" value="SPS05658.1"/>
    <property type="molecule type" value="Genomic_DNA"/>
</dbReference>
<sequence>MISPPEFMADYRKCVYKDRIRILRDLKSESPFCDIKAGAVANRSAGKT</sequence>
<gene>
    <name evidence="1" type="ORF">NITFAB_1248</name>
</gene>
<evidence type="ECO:0000313" key="1">
    <source>
        <dbReference type="EMBL" id="SPS05658.1"/>
    </source>
</evidence>
<reference evidence="1" key="1">
    <citation type="submission" date="2018-05" db="EMBL/GenBank/DDBJ databases">
        <authorList>
            <person name="Lanie J.A."/>
            <person name="Ng W.-L."/>
            <person name="Kazmierczak K.M."/>
            <person name="Andrzejewski T.M."/>
            <person name="Davidsen T.M."/>
            <person name="Wayne K.J."/>
            <person name="Tettelin H."/>
            <person name="Glass J.I."/>
            <person name="Rusch D."/>
            <person name="Podicherti R."/>
            <person name="Tsui H.-C.T."/>
            <person name="Winkler M.E."/>
        </authorList>
    </citation>
    <scope>NUCLEOTIDE SEQUENCE</scope>
    <source>
        <strain evidence="1">KNB</strain>
    </source>
</reference>
<organism evidence="1">
    <name type="scientific">Candidatus Nitrotoga fabula</name>
    <dbReference type="NCBI Taxonomy" id="2182327"/>
    <lineage>
        <taxon>Bacteria</taxon>
        <taxon>Pseudomonadati</taxon>
        <taxon>Pseudomonadota</taxon>
        <taxon>Betaproteobacteria</taxon>
        <taxon>Nitrosomonadales</taxon>
        <taxon>Gallionellaceae</taxon>
        <taxon>Candidatus Nitrotoga</taxon>
    </lineage>
</organism>